<feature type="compositionally biased region" description="Low complexity" evidence="1">
    <location>
        <begin position="54"/>
        <end position="65"/>
    </location>
</feature>
<organism evidence="2 3">
    <name type="scientific">Alosa alosa</name>
    <name type="common">allis shad</name>
    <dbReference type="NCBI Taxonomy" id="278164"/>
    <lineage>
        <taxon>Eukaryota</taxon>
        <taxon>Metazoa</taxon>
        <taxon>Chordata</taxon>
        <taxon>Craniata</taxon>
        <taxon>Vertebrata</taxon>
        <taxon>Euteleostomi</taxon>
        <taxon>Actinopterygii</taxon>
        <taxon>Neopterygii</taxon>
        <taxon>Teleostei</taxon>
        <taxon>Clupei</taxon>
        <taxon>Clupeiformes</taxon>
        <taxon>Clupeoidei</taxon>
        <taxon>Clupeidae</taxon>
        <taxon>Alosa</taxon>
    </lineage>
</organism>
<feature type="compositionally biased region" description="Polar residues" evidence="1">
    <location>
        <begin position="83"/>
        <end position="112"/>
    </location>
</feature>
<keyword evidence="3" id="KW-1185">Reference proteome</keyword>
<evidence type="ECO:0000313" key="3">
    <source>
        <dbReference type="Proteomes" id="UP000823561"/>
    </source>
</evidence>
<name>A0AAV6H1R9_9TELE</name>
<evidence type="ECO:0000256" key="1">
    <source>
        <dbReference type="SAM" id="MobiDB-lite"/>
    </source>
</evidence>
<dbReference type="EMBL" id="JADWDJ010000005">
    <property type="protein sequence ID" value="KAG5281239.1"/>
    <property type="molecule type" value="Genomic_DNA"/>
</dbReference>
<gene>
    <name evidence="2" type="ORF">AALO_G00068950</name>
</gene>
<protein>
    <submittedName>
        <fullName evidence="2">Uncharacterized protein</fullName>
    </submittedName>
</protein>
<feature type="region of interest" description="Disordered" evidence="1">
    <location>
        <begin position="43"/>
        <end position="112"/>
    </location>
</feature>
<accession>A0AAV6H1R9</accession>
<evidence type="ECO:0000313" key="2">
    <source>
        <dbReference type="EMBL" id="KAG5281239.1"/>
    </source>
</evidence>
<proteinExistence type="predicted"/>
<dbReference type="Proteomes" id="UP000823561">
    <property type="component" value="Chromosome 5"/>
</dbReference>
<dbReference type="AlphaFoldDB" id="A0AAV6H1R9"/>
<comment type="caution">
    <text evidence="2">The sequence shown here is derived from an EMBL/GenBank/DDBJ whole genome shotgun (WGS) entry which is preliminary data.</text>
</comment>
<reference evidence="2" key="1">
    <citation type="submission" date="2020-10" db="EMBL/GenBank/DDBJ databases">
        <title>Chromosome-scale genome assembly of the Allis shad, Alosa alosa.</title>
        <authorList>
            <person name="Margot Z."/>
            <person name="Christophe K."/>
            <person name="Cabau C."/>
            <person name="Louis A."/>
            <person name="Berthelot C."/>
            <person name="Parey E."/>
            <person name="Roest Crollius H."/>
            <person name="Montfort J."/>
            <person name="Robinson-Rechavi M."/>
            <person name="Bucao C."/>
            <person name="Bouchez O."/>
            <person name="Gislard M."/>
            <person name="Lluch J."/>
            <person name="Milhes M."/>
            <person name="Lampietro C."/>
            <person name="Lopez Roques C."/>
            <person name="Donnadieu C."/>
            <person name="Braasch I."/>
            <person name="Desvignes T."/>
            <person name="Postlethwait J."/>
            <person name="Bobe J."/>
            <person name="Guiguen Y."/>
        </authorList>
    </citation>
    <scope>NUCLEOTIDE SEQUENCE</scope>
    <source>
        <strain evidence="2">M-15738</strain>
        <tissue evidence="2">Blood</tissue>
    </source>
</reference>
<sequence>MLFPYDYIQLQMTFDSIMENEQRTCKKSKDFYGLKISDLLPHLDRKKDPPGQHLLQSLSRSSSLSKPGDPDKPRGAPIAPLPNSIQSLAVHQACQHHQQTTPGSSGRSFKRSPTSYLAQNTEAFSKAFTELFFLPYIAAGRLGVRHSVSPAAIRDLFQQGVLSPQLLRVQAGTNKNPSSLWLALKEPDANSGMSEQYFEDLEDLQKKLFSGTLQRSACLLRPPQEPSAQRRTLRNICLSDSSMCCSPPLVCRNQIYYTSFSK</sequence>